<dbReference type="EMBL" id="JAEDAJ010000017">
    <property type="protein sequence ID" value="MBK0333010.1"/>
    <property type="molecule type" value="Genomic_DNA"/>
</dbReference>
<dbReference type="PANTHER" id="PTHR43283:SF7">
    <property type="entry name" value="BETA-LACTAMASE-RELATED DOMAIN-CONTAINING PROTEIN"/>
    <property type="match status" value="1"/>
</dbReference>
<evidence type="ECO:0000313" key="3">
    <source>
        <dbReference type="EMBL" id="MBK0333010.1"/>
    </source>
</evidence>
<dbReference type="Pfam" id="PF00144">
    <property type="entry name" value="Beta-lactamase"/>
    <property type="match status" value="1"/>
</dbReference>
<dbReference type="InterPro" id="IPR050789">
    <property type="entry name" value="Diverse_Enzym_Activities"/>
</dbReference>
<proteinExistence type="predicted"/>
<gene>
    <name evidence="2" type="ORF">I8D64_13875</name>
    <name evidence="3" type="ORF">I8D64_16530</name>
</gene>
<dbReference type="Proteomes" id="UP000612352">
    <property type="component" value="Unassembled WGS sequence"/>
</dbReference>
<protein>
    <submittedName>
        <fullName evidence="2">Beta-lactamase family protein</fullName>
    </submittedName>
</protein>
<evidence type="ECO:0000313" key="2">
    <source>
        <dbReference type="EMBL" id="MBK0332486.1"/>
    </source>
</evidence>
<accession>A0ABS1BD04</accession>
<dbReference type="InterPro" id="IPR001466">
    <property type="entry name" value="Beta-lactam-related"/>
</dbReference>
<dbReference type="SUPFAM" id="SSF56601">
    <property type="entry name" value="beta-lactamase/transpeptidase-like"/>
    <property type="match status" value="1"/>
</dbReference>
<keyword evidence="4" id="KW-1185">Reference proteome</keyword>
<comment type="caution">
    <text evidence="2">The sequence shown here is derived from an EMBL/GenBank/DDBJ whole genome shotgun (WGS) entry which is preliminary data.</text>
</comment>
<reference evidence="2 4" key="1">
    <citation type="submission" date="2020-12" db="EMBL/GenBank/DDBJ databases">
        <title>Brachybacterium sp. MASK1Z-5, whole genome shotgun sequence.</title>
        <authorList>
            <person name="Tuo L."/>
        </authorList>
    </citation>
    <scope>NUCLEOTIDE SEQUENCE [LARGE SCALE GENOMIC DNA]</scope>
    <source>
        <strain evidence="2 4">MASK1Z-5</strain>
    </source>
</reference>
<dbReference type="RefSeq" id="WP_200503382.1">
    <property type="nucleotide sequence ID" value="NZ_JAEDAJ010000009.1"/>
</dbReference>
<organism evidence="2 4">
    <name type="scientific">Brachybacterium halotolerans</name>
    <dbReference type="NCBI Taxonomy" id="2795215"/>
    <lineage>
        <taxon>Bacteria</taxon>
        <taxon>Bacillati</taxon>
        <taxon>Actinomycetota</taxon>
        <taxon>Actinomycetes</taxon>
        <taxon>Micrococcales</taxon>
        <taxon>Dermabacteraceae</taxon>
        <taxon>Brachybacterium</taxon>
    </lineage>
</organism>
<dbReference type="EMBL" id="JAEDAJ010000009">
    <property type="protein sequence ID" value="MBK0332486.1"/>
    <property type="molecule type" value="Genomic_DNA"/>
</dbReference>
<feature type="domain" description="Beta-lactamase-related" evidence="1">
    <location>
        <begin position="54"/>
        <end position="303"/>
    </location>
</feature>
<name>A0ABS1BD04_9MICO</name>
<dbReference type="InterPro" id="IPR012338">
    <property type="entry name" value="Beta-lactam/transpept-like"/>
</dbReference>
<sequence>MTPAPVPSASPSAPVPDPLILLPLRQRILEKRLGVRAVHLHREGREDLEVRFVEDTSENVWSVSKTVTALAVGIAQKEGLLDLEDRLIDHLPAPAGGYGRGMELVRLRHLITMTSGNPVTVFLDSEREDPHLTDLLLRTPLVREPGERFEYSNGSIFLLGRTIAERSRVSLRDYLMPRLFEPLGIVNPQWHSDREGRTWGATGLHLRTREVARIGRVLLERGAWEGEQLVPADWIDAMHAESSWVPTGELEPENTRYGYGVWKCSVPGAWRADGAYGQFSIVLPDQRAVVTLTSHHEGGPTQEILRAVWQELLPLL</sequence>
<evidence type="ECO:0000313" key="4">
    <source>
        <dbReference type="Proteomes" id="UP000612352"/>
    </source>
</evidence>
<dbReference type="Gene3D" id="3.40.710.10">
    <property type="entry name" value="DD-peptidase/beta-lactamase superfamily"/>
    <property type="match status" value="1"/>
</dbReference>
<evidence type="ECO:0000259" key="1">
    <source>
        <dbReference type="Pfam" id="PF00144"/>
    </source>
</evidence>
<dbReference type="PANTHER" id="PTHR43283">
    <property type="entry name" value="BETA-LACTAMASE-RELATED"/>
    <property type="match status" value="1"/>
</dbReference>